<keyword evidence="1" id="KW-1133">Transmembrane helix</keyword>
<dbReference type="RefSeq" id="XP_014552076.1">
    <property type="nucleotide sequence ID" value="XM_014696590.1"/>
</dbReference>
<reference evidence="2 3" key="1">
    <citation type="journal article" date="2013" name="PLoS Genet.">
        <title>Comparative genome structure, secondary metabolite, and effector coding capacity across Cochliobolus pathogens.</title>
        <authorList>
            <person name="Condon B.J."/>
            <person name="Leng Y."/>
            <person name="Wu D."/>
            <person name="Bushley K.E."/>
            <person name="Ohm R.A."/>
            <person name="Otillar R."/>
            <person name="Martin J."/>
            <person name="Schackwitz W."/>
            <person name="Grimwood J."/>
            <person name="MohdZainudin N."/>
            <person name="Xue C."/>
            <person name="Wang R."/>
            <person name="Manning V.A."/>
            <person name="Dhillon B."/>
            <person name="Tu Z.J."/>
            <person name="Steffenson B.J."/>
            <person name="Salamov A."/>
            <person name="Sun H."/>
            <person name="Lowry S."/>
            <person name="LaButti K."/>
            <person name="Han J."/>
            <person name="Copeland A."/>
            <person name="Lindquist E."/>
            <person name="Barry K."/>
            <person name="Schmutz J."/>
            <person name="Baker S.E."/>
            <person name="Ciuffetti L.M."/>
            <person name="Grigoriev I.V."/>
            <person name="Zhong S."/>
            <person name="Turgeon B.G."/>
        </authorList>
    </citation>
    <scope>NUCLEOTIDE SEQUENCE [LARGE SCALE GENOMIC DNA]</scope>
    <source>
        <strain evidence="2 3">FI3</strain>
    </source>
</reference>
<evidence type="ECO:0000256" key="1">
    <source>
        <dbReference type="SAM" id="Phobius"/>
    </source>
</evidence>
<dbReference type="EMBL" id="KI968809">
    <property type="protein sequence ID" value="EUN22494.1"/>
    <property type="molecule type" value="Genomic_DNA"/>
</dbReference>
<keyword evidence="3" id="KW-1185">Reference proteome</keyword>
<feature type="transmembrane region" description="Helical" evidence="1">
    <location>
        <begin position="12"/>
        <end position="32"/>
    </location>
</feature>
<sequence length="50" mass="5949">YHALRRCLFHCFYSSSLHISFFYFFCFAVVVVNQDSLHCPSSAYRTSFQD</sequence>
<accession>W7E5U5</accession>
<dbReference type="Proteomes" id="UP000054337">
    <property type="component" value="Unassembled WGS sequence"/>
</dbReference>
<gene>
    <name evidence="2" type="ORF">COCVIDRAFT_111159</name>
</gene>
<keyword evidence="1" id="KW-0472">Membrane</keyword>
<name>W7E5U5_BIPV3</name>
<keyword evidence="1" id="KW-0812">Transmembrane</keyword>
<proteinExistence type="predicted"/>
<dbReference type="AlphaFoldDB" id="W7E5U5"/>
<dbReference type="HOGENOM" id="CLU_3129638_0_0_1"/>
<dbReference type="GeneID" id="26249930"/>
<organism evidence="2 3">
    <name type="scientific">Bipolaris victoriae (strain FI3)</name>
    <name type="common">Victoria blight of oats agent</name>
    <name type="synonym">Cochliobolus victoriae</name>
    <dbReference type="NCBI Taxonomy" id="930091"/>
    <lineage>
        <taxon>Eukaryota</taxon>
        <taxon>Fungi</taxon>
        <taxon>Dikarya</taxon>
        <taxon>Ascomycota</taxon>
        <taxon>Pezizomycotina</taxon>
        <taxon>Dothideomycetes</taxon>
        <taxon>Pleosporomycetidae</taxon>
        <taxon>Pleosporales</taxon>
        <taxon>Pleosporineae</taxon>
        <taxon>Pleosporaceae</taxon>
        <taxon>Bipolaris</taxon>
    </lineage>
</organism>
<feature type="non-terminal residue" evidence="2">
    <location>
        <position position="1"/>
    </location>
</feature>
<evidence type="ECO:0000313" key="3">
    <source>
        <dbReference type="Proteomes" id="UP000054337"/>
    </source>
</evidence>
<protein>
    <submittedName>
        <fullName evidence="2">Uncharacterized protein</fullName>
    </submittedName>
</protein>
<evidence type="ECO:0000313" key="2">
    <source>
        <dbReference type="EMBL" id="EUN22494.1"/>
    </source>
</evidence>